<comment type="caution">
    <text evidence="2">The sequence shown here is derived from an EMBL/GenBank/DDBJ whole genome shotgun (WGS) entry which is preliminary data.</text>
</comment>
<dbReference type="EMBL" id="CAMXCT010005390">
    <property type="protein sequence ID" value="CAI4012208.1"/>
    <property type="molecule type" value="Genomic_DNA"/>
</dbReference>
<dbReference type="Pfam" id="PF00078">
    <property type="entry name" value="RVT_1"/>
    <property type="match status" value="1"/>
</dbReference>
<dbReference type="PANTHER" id="PTHR48462:SF1">
    <property type="entry name" value="PROTEIN, PUTATIVE-RELATED"/>
    <property type="match status" value="1"/>
</dbReference>
<keyword evidence="4" id="KW-1185">Reference proteome</keyword>
<evidence type="ECO:0000313" key="2">
    <source>
        <dbReference type="EMBL" id="CAI4012208.1"/>
    </source>
</evidence>
<dbReference type="AlphaFoldDB" id="A0A9P1GGG7"/>
<dbReference type="OrthoDB" id="437505at2759"/>
<evidence type="ECO:0000313" key="3">
    <source>
        <dbReference type="EMBL" id="CAL4799520.1"/>
    </source>
</evidence>
<dbReference type="EMBL" id="CAMXCT020005390">
    <property type="protein sequence ID" value="CAL1165583.1"/>
    <property type="molecule type" value="Genomic_DNA"/>
</dbReference>
<sequence length="724" mass="75891">MDNFSSPTLLLSKKEAHEFARFVAHWAARRGCVKAAKNNCGSATSAWLGLTRQHMRKARSSAEKSAVNLRSSLQASKPLTAAERQDLATSLGREGFDKKACAALLSDGLCPFTPATATALKALHPSAPAPTVKPVGELPLAPDVAPELVARCLRAFPSETAPGPTGLRIQHLREACVTGCSDNVVAHLAAVVNLLIQGRAPPSVAPVLAGAGLVALPKPNGGVRPIAVGELLRRLAGKCLMSLVRSEAGSFFWPAQVGVGVSGGAEKAVHALRAWTARHSAASSKALVKLDFTNAFNCVNRKVALRAVATHFPALARFATWCYQQPTRLQFGALGLESQTGVQQGDPLGPLLFSVALQPLALELRQSNLDLAMFYLDDGVLAGDIPAVSAALAHVQQEAARLGLSLNLSKCEAVVVGATGAAALQPHLPHALLLDGHGACRVLRNFEFLGAAIGDDAFCHDHTAARASKANRLLEAIAEMDDPQVALRLLRACGGFTRMVHSMRCTPPRSRISAGRSFAHAGLALRSSVEHASAAFLASLGSSLASSELDGAFSRPDVVACAEVQYALVAFNAHLPPAQALPLEKAMALKQSALSACLDDASWAAHLGSASASAKAALLSEASPGGRAFLGAIPSGKTRMEKATFLAELRLRLGVADAPADSWCPRCDGIMDMLSHHAGSCIAGGERTQRHHAVRDVVFTWAAKAGLHPEKERPSRAPEERGNS</sequence>
<dbReference type="EMBL" id="CAMXCT030005390">
    <property type="protein sequence ID" value="CAL4799520.1"/>
    <property type="molecule type" value="Genomic_DNA"/>
</dbReference>
<accession>A0A9P1GGG7</accession>
<name>A0A9P1GGG7_9DINO</name>
<dbReference type="InterPro" id="IPR000477">
    <property type="entry name" value="RT_dom"/>
</dbReference>
<evidence type="ECO:0000313" key="4">
    <source>
        <dbReference type="Proteomes" id="UP001152797"/>
    </source>
</evidence>
<proteinExistence type="predicted"/>
<feature type="domain" description="Reverse transcriptase" evidence="1">
    <location>
        <begin position="197"/>
        <end position="453"/>
    </location>
</feature>
<reference evidence="2" key="1">
    <citation type="submission" date="2022-10" db="EMBL/GenBank/DDBJ databases">
        <authorList>
            <person name="Chen Y."/>
            <person name="Dougan E. K."/>
            <person name="Chan C."/>
            <person name="Rhodes N."/>
            <person name="Thang M."/>
        </authorList>
    </citation>
    <scope>NUCLEOTIDE SEQUENCE</scope>
</reference>
<dbReference type="PROSITE" id="PS50878">
    <property type="entry name" value="RT_POL"/>
    <property type="match status" value="1"/>
</dbReference>
<protein>
    <recommendedName>
        <fullName evidence="1">Reverse transcriptase domain-containing protein</fullName>
    </recommendedName>
</protein>
<organism evidence="2">
    <name type="scientific">Cladocopium goreaui</name>
    <dbReference type="NCBI Taxonomy" id="2562237"/>
    <lineage>
        <taxon>Eukaryota</taxon>
        <taxon>Sar</taxon>
        <taxon>Alveolata</taxon>
        <taxon>Dinophyceae</taxon>
        <taxon>Suessiales</taxon>
        <taxon>Symbiodiniaceae</taxon>
        <taxon>Cladocopium</taxon>
    </lineage>
</organism>
<gene>
    <name evidence="2" type="ORF">C1SCF055_LOCUS37297</name>
</gene>
<dbReference type="Proteomes" id="UP001152797">
    <property type="component" value="Unassembled WGS sequence"/>
</dbReference>
<evidence type="ECO:0000259" key="1">
    <source>
        <dbReference type="PROSITE" id="PS50878"/>
    </source>
</evidence>
<reference evidence="3 4" key="2">
    <citation type="submission" date="2024-05" db="EMBL/GenBank/DDBJ databases">
        <authorList>
            <person name="Chen Y."/>
            <person name="Shah S."/>
            <person name="Dougan E. K."/>
            <person name="Thang M."/>
            <person name="Chan C."/>
        </authorList>
    </citation>
    <scope>NUCLEOTIDE SEQUENCE [LARGE SCALE GENOMIC DNA]</scope>
</reference>
<dbReference type="PANTHER" id="PTHR48462">
    <property type="entry name" value="PROTEIN, PUTATIVE-RELATED"/>
    <property type="match status" value="1"/>
</dbReference>